<dbReference type="EMBL" id="CMVM020000248">
    <property type="status" value="NOT_ANNOTATED_CDS"/>
    <property type="molecule type" value="Genomic_DNA"/>
</dbReference>
<protein>
    <submittedName>
        <fullName evidence="1">Uncharacterized protein</fullName>
    </submittedName>
</protein>
<dbReference type="EnsemblMetazoa" id="OVOC8349.1">
    <property type="protein sequence ID" value="OVOC8349.1"/>
    <property type="gene ID" value="WBGene00245158"/>
</dbReference>
<dbReference type="AlphaFoldDB" id="A0A8R1Y1N6"/>
<proteinExistence type="predicted"/>
<organism evidence="1 2">
    <name type="scientific">Onchocerca volvulus</name>
    <dbReference type="NCBI Taxonomy" id="6282"/>
    <lineage>
        <taxon>Eukaryota</taxon>
        <taxon>Metazoa</taxon>
        <taxon>Ecdysozoa</taxon>
        <taxon>Nematoda</taxon>
        <taxon>Chromadorea</taxon>
        <taxon>Rhabditida</taxon>
        <taxon>Spirurina</taxon>
        <taxon>Spiruromorpha</taxon>
        <taxon>Filarioidea</taxon>
        <taxon>Onchocercidae</taxon>
        <taxon>Onchocerca</taxon>
    </lineage>
</organism>
<evidence type="ECO:0000313" key="1">
    <source>
        <dbReference type="EnsemblMetazoa" id="OVOC8349.1"/>
    </source>
</evidence>
<name>A0A8R1Y1N6_ONCVO</name>
<keyword evidence="2" id="KW-1185">Reference proteome</keyword>
<reference evidence="1" key="2">
    <citation type="submission" date="2022-06" db="UniProtKB">
        <authorList>
            <consortium name="EnsemblMetazoa"/>
        </authorList>
    </citation>
    <scope>IDENTIFICATION</scope>
</reference>
<sequence>MKTLIMLINSDIQAIFRLNIQADIALAVLASCFRKSKQASEQAAEERSQSLAEVEVISAHTGQTRKDDNKWQ</sequence>
<dbReference type="Proteomes" id="UP000024404">
    <property type="component" value="Unassembled WGS sequence"/>
</dbReference>
<accession>A0A8R1Y1N6</accession>
<evidence type="ECO:0000313" key="2">
    <source>
        <dbReference type="Proteomes" id="UP000024404"/>
    </source>
</evidence>
<reference evidence="2" key="1">
    <citation type="submission" date="2013-10" db="EMBL/GenBank/DDBJ databases">
        <title>Genome sequencing of Onchocerca volvulus.</title>
        <authorList>
            <person name="Cotton J."/>
            <person name="Tsai J."/>
            <person name="Stanley E."/>
            <person name="Tracey A."/>
            <person name="Holroyd N."/>
            <person name="Lustigman S."/>
            <person name="Berriman M."/>
        </authorList>
    </citation>
    <scope>NUCLEOTIDE SEQUENCE</scope>
</reference>